<accession>A0ABQ1X961</accession>
<gene>
    <name evidence="1" type="ORF">GCM10011577_01360</name>
</gene>
<sequence>MSEQVYDGGTPDSEFSTTDGVIDYATAAGKVRLYITDTDDTPANRLFTDAQLTVFLNMNADNVYRASAQALRVIAASEVLTSKVIRTQDRATDGAKVSAELRALADQYDAKANADDAAAAEGFFDVVPFGDAAKPEGAEWRY</sequence>
<organism evidence="1 2">
    <name type="scientific">Pseudarthrobacter polychromogenes</name>
    <dbReference type="NCBI Taxonomy" id="1676"/>
    <lineage>
        <taxon>Bacteria</taxon>
        <taxon>Bacillati</taxon>
        <taxon>Actinomycetota</taxon>
        <taxon>Actinomycetes</taxon>
        <taxon>Micrococcales</taxon>
        <taxon>Micrococcaceae</taxon>
        <taxon>Pseudarthrobacter</taxon>
    </lineage>
</organism>
<protein>
    <submittedName>
        <fullName evidence="1">Uncharacterized protein</fullName>
    </submittedName>
</protein>
<keyword evidence="2" id="KW-1185">Reference proteome</keyword>
<dbReference type="RefSeq" id="WP_188808639.1">
    <property type="nucleotide sequence ID" value="NZ_BAAAWV010000001.1"/>
</dbReference>
<evidence type="ECO:0000313" key="1">
    <source>
        <dbReference type="EMBL" id="GGG83637.1"/>
    </source>
</evidence>
<proteinExistence type="predicted"/>
<name>A0ABQ1X961_9MICC</name>
<reference evidence="2" key="1">
    <citation type="journal article" date="2019" name="Int. J. Syst. Evol. Microbiol.">
        <title>The Global Catalogue of Microorganisms (GCM) 10K type strain sequencing project: providing services to taxonomists for standard genome sequencing and annotation.</title>
        <authorList>
            <consortium name="The Broad Institute Genomics Platform"/>
            <consortium name="The Broad Institute Genome Sequencing Center for Infectious Disease"/>
            <person name="Wu L."/>
            <person name="Ma J."/>
        </authorList>
    </citation>
    <scope>NUCLEOTIDE SEQUENCE [LARGE SCALE GENOMIC DNA]</scope>
    <source>
        <strain evidence="2">CGMCC 1.1927</strain>
    </source>
</reference>
<dbReference type="EMBL" id="BMKU01000001">
    <property type="protein sequence ID" value="GGG83637.1"/>
    <property type="molecule type" value="Genomic_DNA"/>
</dbReference>
<dbReference type="Proteomes" id="UP000596938">
    <property type="component" value="Unassembled WGS sequence"/>
</dbReference>
<comment type="caution">
    <text evidence="1">The sequence shown here is derived from an EMBL/GenBank/DDBJ whole genome shotgun (WGS) entry which is preliminary data.</text>
</comment>
<evidence type="ECO:0000313" key="2">
    <source>
        <dbReference type="Proteomes" id="UP000596938"/>
    </source>
</evidence>